<evidence type="ECO:0000313" key="5">
    <source>
        <dbReference type="EMBL" id="QLD12371.1"/>
    </source>
</evidence>
<dbReference type="EMBL" id="CP058316">
    <property type="protein sequence ID" value="QLD12371.1"/>
    <property type="molecule type" value="Genomic_DNA"/>
</dbReference>
<keyword evidence="1" id="KW-0805">Transcription regulation</keyword>
<dbReference type="RefSeq" id="WP_178013070.1">
    <property type="nucleotide sequence ID" value="NZ_CP058316.1"/>
</dbReference>
<sequence>MSGEGRRPATIHDVATRAAVSHQTVSRYLRFNGGLKPATSERIAAAIQELDYRPNLVARSMRTRRSGRVALVLAGSGVHNPGRLLAGASQVVQDAGYAVEILTVDGEGEVRAERVRELVGSGAVEGVLSFAPLPSDLLGSHRGVTVLASSDYDDAGRVIGALADSSPVVELVDGLVDRGFRRFAHITGDLAYASARARRTAFEAAVGAHGIRPDFVHIGDWSAASGEVAAELVAEGEPIAVLAANDVVAAAMVRALARRGIPVPERVAVTGWDDLPLSGLLFPSLTTVQSDFDVLGAHEARRLVAAMSGTPLDDGPPQGMQRVIWRESTGPDVGRPDRPE</sequence>
<dbReference type="Proteomes" id="UP000509638">
    <property type="component" value="Chromosome"/>
</dbReference>
<evidence type="ECO:0000313" key="6">
    <source>
        <dbReference type="Proteomes" id="UP000509638"/>
    </source>
</evidence>
<protein>
    <submittedName>
        <fullName evidence="5">LacI family DNA-binding transcriptional regulator</fullName>
    </submittedName>
</protein>
<dbReference type="Pfam" id="PF00356">
    <property type="entry name" value="LacI"/>
    <property type="match status" value="1"/>
</dbReference>
<dbReference type="InterPro" id="IPR010982">
    <property type="entry name" value="Lambda_DNA-bd_dom_sf"/>
</dbReference>
<dbReference type="Pfam" id="PF13377">
    <property type="entry name" value="Peripla_BP_3"/>
    <property type="match status" value="1"/>
</dbReference>
<gene>
    <name evidence="5" type="ORF">HW566_11655</name>
</gene>
<dbReference type="Gene3D" id="1.10.260.40">
    <property type="entry name" value="lambda repressor-like DNA-binding domains"/>
    <property type="match status" value="1"/>
</dbReference>
<keyword evidence="2 5" id="KW-0238">DNA-binding</keyword>
<dbReference type="SUPFAM" id="SSF47413">
    <property type="entry name" value="lambda repressor-like DNA-binding domains"/>
    <property type="match status" value="1"/>
</dbReference>
<reference evidence="5 6" key="1">
    <citation type="submission" date="2020-06" db="EMBL/GenBank/DDBJ databases">
        <authorList>
            <person name="Jo H."/>
        </authorList>
    </citation>
    <scope>NUCLEOTIDE SEQUENCE [LARGE SCALE GENOMIC DNA]</scope>
    <source>
        <strain evidence="5 6">I46</strain>
    </source>
</reference>
<dbReference type="GO" id="GO:0000976">
    <property type="term" value="F:transcription cis-regulatory region binding"/>
    <property type="evidence" value="ECO:0007669"/>
    <property type="project" value="TreeGrafter"/>
</dbReference>
<dbReference type="SUPFAM" id="SSF53822">
    <property type="entry name" value="Periplasmic binding protein-like I"/>
    <property type="match status" value="1"/>
</dbReference>
<accession>A0A7D5EX53</accession>
<evidence type="ECO:0000259" key="4">
    <source>
        <dbReference type="PROSITE" id="PS50932"/>
    </source>
</evidence>
<dbReference type="Gene3D" id="3.40.50.2300">
    <property type="match status" value="2"/>
</dbReference>
<dbReference type="PROSITE" id="PS50932">
    <property type="entry name" value="HTH_LACI_2"/>
    <property type="match status" value="1"/>
</dbReference>
<dbReference type="InterPro" id="IPR000843">
    <property type="entry name" value="HTH_LacI"/>
</dbReference>
<dbReference type="InterPro" id="IPR028082">
    <property type="entry name" value="Peripla_BP_I"/>
</dbReference>
<dbReference type="PANTHER" id="PTHR30146">
    <property type="entry name" value="LACI-RELATED TRANSCRIPTIONAL REPRESSOR"/>
    <property type="match status" value="1"/>
</dbReference>
<dbReference type="CDD" id="cd01392">
    <property type="entry name" value="HTH_LacI"/>
    <property type="match status" value="1"/>
</dbReference>
<proteinExistence type="predicted"/>
<evidence type="ECO:0000256" key="3">
    <source>
        <dbReference type="ARBA" id="ARBA00023163"/>
    </source>
</evidence>
<evidence type="ECO:0000256" key="2">
    <source>
        <dbReference type="ARBA" id="ARBA00023125"/>
    </source>
</evidence>
<dbReference type="InterPro" id="IPR046335">
    <property type="entry name" value="LacI/GalR-like_sensor"/>
</dbReference>
<dbReference type="PANTHER" id="PTHR30146:SF155">
    <property type="entry name" value="ALANINE RACEMASE"/>
    <property type="match status" value="1"/>
</dbReference>
<dbReference type="AlphaFoldDB" id="A0A7D5EX53"/>
<dbReference type="SMART" id="SM00354">
    <property type="entry name" value="HTH_LACI"/>
    <property type="match status" value="1"/>
</dbReference>
<keyword evidence="3" id="KW-0804">Transcription</keyword>
<organism evidence="5 6">
    <name type="scientific">Microbacterium oleivorans</name>
    <dbReference type="NCBI Taxonomy" id="273677"/>
    <lineage>
        <taxon>Bacteria</taxon>
        <taxon>Bacillati</taxon>
        <taxon>Actinomycetota</taxon>
        <taxon>Actinomycetes</taxon>
        <taxon>Micrococcales</taxon>
        <taxon>Microbacteriaceae</taxon>
        <taxon>Microbacterium</taxon>
    </lineage>
</organism>
<evidence type="ECO:0000256" key="1">
    <source>
        <dbReference type="ARBA" id="ARBA00023015"/>
    </source>
</evidence>
<name>A0A7D5EX53_9MICO</name>
<dbReference type="GO" id="GO:0003700">
    <property type="term" value="F:DNA-binding transcription factor activity"/>
    <property type="evidence" value="ECO:0007669"/>
    <property type="project" value="TreeGrafter"/>
</dbReference>
<feature type="domain" description="HTH lacI-type" evidence="4">
    <location>
        <begin position="9"/>
        <end position="63"/>
    </location>
</feature>